<feature type="domain" description="Beta-lactamase-related" evidence="2">
    <location>
        <begin position="57"/>
        <end position="104"/>
    </location>
</feature>
<dbReference type="InterPro" id="IPR052794">
    <property type="entry name" value="Mito_Ser_Protease_LACTB"/>
</dbReference>
<dbReference type="GO" id="GO:0008233">
    <property type="term" value="F:peptidase activity"/>
    <property type="evidence" value="ECO:0007669"/>
    <property type="project" value="TreeGrafter"/>
</dbReference>
<evidence type="ECO:0000256" key="1">
    <source>
        <dbReference type="SAM" id="SignalP"/>
    </source>
</evidence>
<dbReference type="GO" id="GO:0019216">
    <property type="term" value="P:regulation of lipid metabolic process"/>
    <property type="evidence" value="ECO:0007669"/>
    <property type="project" value="TreeGrafter"/>
</dbReference>
<dbReference type="Gene3D" id="3.40.710.10">
    <property type="entry name" value="DD-peptidase/beta-lactamase superfamily"/>
    <property type="match status" value="1"/>
</dbReference>
<dbReference type="AlphaFoldDB" id="Q5DAL8"/>
<reference evidence="3" key="2">
    <citation type="journal article" date="2006" name="PLoS Pathog.">
        <title>New perspectives on host-parasite interplay by comparative transcriptomic and proteomic analyses of Schistosoma japonicum.</title>
        <authorList>
            <person name="Liu F."/>
            <person name="Lu J."/>
            <person name="Hu W."/>
            <person name="Wang S.Y."/>
            <person name="Cui S.J."/>
            <person name="Chi M."/>
            <person name="Yan Q."/>
            <person name="Wang X.R."/>
            <person name="Song H.D."/>
            <person name="Xu X.N."/>
            <person name="Wang J.J."/>
            <person name="Zhang X.L."/>
            <person name="Zhang X."/>
            <person name="Wang Z.Q."/>
            <person name="Xue C.L."/>
            <person name="Brindley P.J."/>
            <person name="McManus D.P."/>
            <person name="Yang P.Y."/>
            <person name="Feng Z."/>
            <person name="Chen Z."/>
            <person name="Han Z.G."/>
        </authorList>
    </citation>
    <scope>NUCLEOTIDE SEQUENCE</scope>
</reference>
<keyword evidence="1" id="KW-0732">Signal</keyword>
<organism evidence="3">
    <name type="scientific">Schistosoma japonicum</name>
    <name type="common">Blood fluke</name>
    <dbReference type="NCBI Taxonomy" id="6182"/>
    <lineage>
        <taxon>Eukaryota</taxon>
        <taxon>Metazoa</taxon>
        <taxon>Spiralia</taxon>
        <taxon>Lophotrochozoa</taxon>
        <taxon>Platyhelminthes</taxon>
        <taxon>Trematoda</taxon>
        <taxon>Digenea</taxon>
        <taxon>Strigeidida</taxon>
        <taxon>Schistosomatoidea</taxon>
        <taxon>Schistosomatidae</taxon>
        <taxon>Schistosoma</taxon>
    </lineage>
</organism>
<evidence type="ECO:0000313" key="3">
    <source>
        <dbReference type="EMBL" id="AAW27138.1"/>
    </source>
</evidence>
<proteinExistence type="evidence at transcript level"/>
<reference evidence="3" key="1">
    <citation type="submission" date="2004-11" db="EMBL/GenBank/DDBJ databases">
        <title>The full-length cDNA sequences of Schistosoma japonicum genes.</title>
        <authorList>
            <person name="Han Z."/>
        </authorList>
    </citation>
    <scope>NUCLEOTIDE SEQUENCE</scope>
</reference>
<name>Q5DAL8_SCHJA</name>
<feature type="signal peptide" evidence="1">
    <location>
        <begin position="1"/>
        <end position="19"/>
    </location>
</feature>
<dbReference type="Pfam" id="PF00144">
    <property type="entry name" value="Beta-lactamase"/>
    <property type="match status" value="1"/>
</dbReference>
<feature type="chain" id="PRO_5004254903" description="Beta-lactamase-related domain-containing protein" evidence="1">
    <location>
        <begin position="20"/>
        <end position="106"/>
    </location>
</feature>
<sequence length="106" mass="11893">MKIRSALILTALASSHIQSVVDDSSKKHISHKLQYHQLRPPSITEYTRRAQEMIYRFKEKVGCPGISVCVSLSGNIIYQEGVGYANVEHMVPVNADTVFRIASVNY</sequence>
<accession>Q5DAL8</accession>
<dbReference type="GO" id="GO:0005739">
    <property type="term" value="C:mitochondrion"/>
    <property type="evidence" value="ECO:0007669"/>
    <property type="project" value="TreeGrafter"/>
</dbReference>
<evidence type="ECO:0000259" key="2">
    <source>
        <dbReference type="Pfam" id="PF00144"/>
    </source>
</evidence>
<dbReference type="InterPro" id="IPR001466">
    <property type="entry name" value="Beta-lactam-related"/>
</dbReference>
<dbReference type="PANTHER" id="PTHR46520">
    <property type="entry name" value="SERINE BETA-LACTAMASE-LIKE PROTEIN LACTB, MITOCHONDRIAL"/>
    <property type="match status" value="1"/>
</dbReference>
<protein>
    <recommendedName>
        <fullName evidence="2">Beta-lactamase-related domain-containing protein</fullName>
    </recommendedName>
</protein>
<dbReference type="InterPro" id="IPR012338">
    <property type="entry name" value="Beta-lactam/transpept-like"/>
</dbReference>
<dbReference type="SUPFAM" id="SSF56601">
    <property type="entry name" value="beta-lactamase/transpeptidase-like"/>
    <property type="match status" value="1"/>
</dbReference>
<dbReference type="EMBL" id="AY815406">
    <property type="protein sequence ID" value="AAW27138.1"/>
    <property type="molecule type" value="mRNA"/>
</dbReference>
<dbReference type="PANTHER" id="PTHR46520:SF1">
    <property type="entry name" value="SERINE BETA-LACTAMASE-LIKE PROTEIN LACTB, MITOCHONDRIAL"/>
    <property type="match status" value="1"/>
</dbReference>
<dbReference type="GO" id="GO:0006508">
    <property type="term" value="P:proteolysis"/>
    <property type="evidence" value="ECO:0007669"/>
    <property type="project" value="TreeGrafter"/>
</dbReference>